<feature type="transmembrane region" description="Helical" evidence="11">
    <location>
        <begin position="90"/>
        <end position="108"/>
    </location>
</feature>
<evidence type="ECO:0000256" key="6">
    <source>
        <dbReference type="ARBA" id="ARBA00022719"/>
    </source>
</evidence>
<comment type="catalytic activity">
    <reaction evidence="11 12">
        <text>a quinone + NADH + 5 H(+)(in) = a quinol + NAD(+) + 4 H(+)(out)</text>
        <dbReference type="Rhea" id="RHEA:57888"/>
        <dbReference type="ChEBI" id="CHEBI:15378"/>
        <dbReference type="ChEBI" id="CHEBI:24646"/>
        <dbReference type="ChEBI" id="CHEBI:57540"/>
        <dbReference type="ChEBI" id="CHEBI:57945"/>
        <dbReference type="ChEBI" id="CHEBI:132124"/>
    </reaction>
</comment>
<sequence>MDSGYLGLIVLIGVAAIVCAAMVFGSWLLGPKKKTPYKESPYECGVAPVGSARERFPVKFYLVAIIFVLFDIEVVFLWSWMTVFKHADRAYMVFSFWAVAIYMLLWILGDAYAMRVGAIDWDETTSLPEEKLASSTLEAAAPHAAILGGGS</sequence>
<evidence type="ECO:0000256" key="4">
    <source>
        <dbReference type="ARBA" id="ARBA00022475"/>
    </source>
</evidence>
<organism evidence="13 14">
    <name type="scientific">Candidatus Nitrosymbiomonas proteolyticus</name>
    <dbReference type="NCBI Taxonomy" id="2608984"/>
    <lineage>
        <taxon>Bacteria</taxon>
        <taxon>Bacillati</taxon>
        <taxon>Armatimonadota</taxon>
        <taxon>Armatimonadota incertae sedis</taxon>
        <taxon>Candidatus Nitrosymbiomonas</taxon>
    </lineage>
</organism>
<proteinExistence type="inferred from homology"/>
<dbReference type="HAMAP" id="MF_01394">
    <property type="entry name" value="NDH1_NuoA"/>
    <property type="match status" value="1"/>
</dbReference>
<keyword evidence="11 13" id="KW-0830">Ubiquinone</keyword>
<evidence type="ECO:0000256" key="9">
    <source>
        <dbReference type="ARBA" id="ARBA00023027"/>
    </source>
</evidence>
<evidence type="ECO:0000256" key="10">
    <source>
        <dbReference type="ARBA" id="ARBA00023136"/>
    </source>
</evidence>
<keyword evidence="8 11" id="KW-1133">Transmembrane helix</keyword>
<dbReference type="GO" id="GO:0048038">
    <property type="term" value="F:quinone binding"/>
    <property type="evidence" value="ECO:0007669"/>
    <property type="project" value="UniProtKB-KW"/>
</dbReference>
<gene>
    <name evidence="11" type="primary">nuoA</name>
    <name evidence="13" type="ORF">NPRO_03530</name>
</gene>
<dbReference type="Gene3D" id="1.20.58.1610">
    <property type="entry name" value="NADH:ubiquinone/plastoquinone oxidoreductase, chain 3"/>
    <property type="match status" value="1"/>
</dbReference>
<reference evidence="13" key="1">
    <citation type="journal article" name="DNA Res.">
        <title>The physiological potential of anammox bacteria as revealed by their core genome structure.</title>
        <authorList>
            <person name="Okubo T."/>
            <person name="Toyoda A."/>
            <person name="Fukuhara K."/>
            <person name="Uchiyama I."/>
            <person name="Harigaya Y."/>
            <person name="Kuroiwa M."/>
            <person name="Suzuki T."/>
            <person name="Murakami Y."/>
            <person name="Suwa Y."/>
            <person name="Takami H."/>
        </authorList>
    </citation>
    <scope>NUCLEOTIDE SEQUENCE</scope>
    <source>
        <strain evidence="13">317325-2</strain>
    </source>
</reference>
<evidence type="ECO:0000313" key="13">
    <source>
        <dbReference type="EMBL" id="BBO22758.1"/>
    </source>
</evidence>
<keyword evidence="4 11" id="KW-1003">Cell membrane</keyword>
<dbReference type="InterPro" id="IPR038430">
    <property type="entry name" value="NDAH_ubi_oxred_su3_sf"/>
</dbReference>
<evidence type="ECO:0000256" key="7">
    <source>
        <dbReference type="ARBA" id="ARBA00022967"/>
    </source>
</evidence>
<keyword evidence="9 11" id="KW-0520">NAD</keyword>
<dbReference type="EMBL" id="AP021858">
    <property type="protein sequence ID" value="BBO22758.1"/>
    <property type="molecule type" value="Genomic_DNA"/>
</dbReference>
<keyword evidence="7 11" id="KW-1278">Translocase</keyword>
<dbReference type="PANTHER" id="PTHR11058:SF22">
    <property type="entry name" value="NADH-QUINONE OXIDOREDUCTASE SUBUNIT A"/>
    <property type="match status" value="1"/>
</dbReference>
<dbReference type="GO" id="GO:0008137">
    <property type="term" value="F:NADH dehydrogenase (ubiquinone) activity"/>
    <property type="evidence" value="ECO:0007669"/>
    <property type="project" value="InterPro"/>
</dbReference>
<name>A0A809R7V7_9BACT</name>
<dbReference type="PANTHER" id="PTHR11058">
    <property type="entry name" value="NADH-UBIQUINONE OXIDOREDUCTASE CHAIN 3"/>
    <property type="match status" value="1"/>
</dbReference>
<dbReference type="Pfam" id="PF00507">
    <property type="entry name" value="Oxidored_q4"/>
    <property type="match status" value="1"/>
</dbReference>
<evidence type="ECO:0000256" key="2">
    <source>
        <dbReference type="ARBA" id="ARBA00008472"/>
    </source>
</evidence>
<keyword evidence="10 11" id="KW-0472">Membrane</keyword>
<evidence type="ECO:0000256" key="5">
    <source>
        <dbReference type="ARBA" id="ARBA00022692"/>
    </source>
</evidence>
<dbReference type="EC" id="7.1.1.-" evidence="11"/>
<protein>
    <recommendedName>
        <fullName evidence="11">NADH-quinone oxidoreductase subunit A</fullName>
        <ecNumber evidence="11">7.1.1.-</ecNumber>
    </recommendedName>
    <alternativeName>
        <fullName evidence="11">NADH dehydrogenase I subunit A</fullName>
    </alternativeName>
    <alternativeName>
        <fullName evidence="11">NDH-1 subunit A</fullName>
    </alternativeName>
    <alternativeName>
        <fullName evidence="11">NUO1</fullName>
    </alternativeName>
</protein>
<comment type="similarity">
    <text evidence="2 11 12">Belongs to the complex I subunit 3 family.</text>
</comment>
<keyword evidence="3 11" id="KW-0813">Transport</keyword>
<keyword evidence="6 11" id="KW-0874">Quinone</keyword>
<accession>A0A809R7V7</accession>
<dbReference type="Proteomes" id="UP000662873">
    <property type="component" value="Chromosome"/>
</dbReference>
<comment type="subcellular location">
    <subcellularLocation>
        <location evidence="11 12">Cell membrane</location>
        <topology evidence="11 12">Multi-pass membrane protein</topology>
    </subcellularLocation>
    <subcellularLocation>
        <location evidence="1">Membrane</location>
        <topology evidence="1">Multi-pass membrane protein</topology>
    </subcellularLocation>
</comment>
<dbReference type="GO" id="GO:0030964">
    <property type="term" value="C:NADH dehydrogenase complex"/>
    <property type="evidence" value="ECO:0007669"/>
    <property type="project" value="TreeGrafter"/>
</dbReference>
<dbReference type="GO" id="GO:0050136">
    <property type="term" value="F:NADH dehydrogenase (quinone) (non-electrogenic) activity"/>
    <property type="evidence" value="ECO:0007669"/>
    <property type="project" value="UniProtKB-UniRule"/>
</dbReference>
<evidence type="ECO:0000256" key="12">
    <source>
        <dbReference type="RuleBase" id="RU003639"/>
    </source>
</evidence>
<dbReference type="InterPro" id="IPR023043">
    <property type="entry name" value="NAD(P)H_OxRDtase_bac/plastid"/>
</dbReference>
<feature type="transmembrane region" description="Helical" evidence="11">
    <location>
        <begin position="60"/>
        <end position="78"/>
    </location>
</feature>
<evidence type="ECO:0000256" key="3">
    <source>
        <dbReference type="ARBA" id="ARBA00022448"/>
    </source>
</evidence>
<evidence type="ECO:0000256" key="1">
    <source>
        <dbReference type="ARBA" id="ARBA00004141"/>
    </source>
</evidence>
<comment type="function">
    <text evidence="11">NDH-1 shuttles electrons from NADH, via FMN and iron-sulfur (Fe-S) centers, to quinones in the respiratory chain. The immediate electron acceptor for the enzyme in this species is believed to be ubiquinone. Couples the redox reaction to proton translocation (for every two electrons transferred, four hydrogen ions are translocated across the cytoplasmic membrane), and thus conserves the redox energy in a proton gradient.</text>
</comment>
<dbReference type="GO" id="GO:0005886">
    <property type="term" value="C:plasma membrane"/>
    <property type="evidence" value="ECO:0007669"/>
    <property type="project" value="UniProtKB-SubCell"/>
</dbReference>
<evidence type="ECO:0000256" key="11">
    <source>
        <dbReference type="HAMAP-Rule" id="MF_01394"/>
    </source>
</evidence>
<dbReference type="AlphaFoldDB" id="A0A809R7V7"/>
<comment type="subunit">
    <text evidence="11">NDH-1 is composed of 14 different subunits. Subunits NuoA, H, J, K, L, M, N constitute the membrane sector of the complex.</text>
</comment>
<evidence type="ECO:0000313" key="14">
    <source>
        <dbReference type="Proteomes" id="UP000662873"/>
    </source>
</evidence>
<evidence type="ECO:0000256" key="8">
    <source>
        <dbReference type="ARBA" id="ARBA00022989"/>
    </source>
</evidence>
<dbReference type="KEGG" id="npy:NPRO_03530"/>
<keyword evidence="5 11" id="KW-0812">Transmembrane</keyword>
<feature type="transmembrane region" description="Helical" evidence="11">
    <location>
        <begin position="6"/>
        <end position="29"/>
    </location>
</feature>
<dbReference type="InterPro" id="IPR000440">
    <property type="entry name" value="NADH_UbQ/plastoQ_OxRdtase_su3"/>
</dbReference>